<dbReference type="PANTHER" id="PTHR35265:SF1">
    <property type="entry name" value="LEUKOSIALIN"/>
    <property type="match status" value="1"/>
</dbReference>
<keyword evidence="2" id="KW-1133">Transmembrane helix</keyword>
<feature type="compositionally biased region" description="Polar residues" evidence="1">
    <location>
        <begin position="29"/>
        <end position="63"/>
    </location>
</feature>
<keyword evidence="5" id="KW-1185">Reference proteome</keyword>
<feature type="compositionally biased region" description="Polar residues" evidence="1">
    <location>
        <begin position="281"/>
        <end position="291"/>
    </location>
</feature>
<dbReference type="KEGG" id="ecb:100065743"/>
<keyword evidence="2" id="KW-0472">Membrane</keyword>
<dbReference type="GO" id="GO:0007166">
    <property type="term" value="P:cell surface receptor signaling pathway"/>
    <property type="evidence" value="ECO:0000318"/>
    <property type="project" value="GO_Central"/>
</dbReference>
<dbReference type="GO" id="GO:0050776">
    <property type="term" value="P:regulation of immune response"/>
    <property type="evidence" value="ECO:0000318"/>
    <property type="project" value="GO_Central"/>
</dbReference>
<feature type="transmembrane region" description="Helical" evidence="2">
    <location>
        <begin position="323"/>
        <end position="344"/>
    </location>
</feature>
<dbReference type="GO" id="GO:0050863">
    <property type="term" value="P:regulation of T cell activation"/>
    <property type="evidence" value="ECO:0007669"/>
    <property type="project" value="InterPro"/>
</dbReference>
<dbReference type="CTD" id="6693"/>
<feature type="compositionally biased region" description="Low complexity" evidence="1">
    <location>
        <begin position="296"/>
        <end position="316"/>
    </location>
</feature>
<dbReference type="GeneTree" id="ENSGT00390000017626"/>
<dbReference type="Ensembl" id="ENSECAT00000112528.1">
    <property type="protein sequence ID" value="ENSECAP00000081016.1"/>
    <property type="gene ID" value="ENSECAG00000038252.2"/>
</dbReference>
<name>A0A3Q2HL46_HORSE</name>
<evidence type="ECO:0000256" key="1">
    <source>
        <dbReference type="SAM" id="MobiDB-lite"/>
    </source>
</evidence>
<dbReference type="STRING" id="9796.ENSECAP00000034637"/>
<keyword evidence="2" id="KW-0812">Transmembrane</keyword>
<dbReference type="Ensembl" id="ENSECAT00000092047.1">
    <property type="protein sequence ID" value="ENSECAP00000073988.1"/>
    <property type="gene ID" value="ENSECAG00000038252.2"/>
</dbReference>
<dbReference type="AlphaFoldDB" id="A0A3Q2HL46"/>
<organism evidence="4 5">
    <name type="scientific">Equus caballus</name>
    <name type="common">Horse</name>
    <dbReference type="NCBI Taxonomy" id="9796"/>
    <lineage>
        <taxon>Eukaryota</taxon>
        <taxon>Metazoa</taxon>
        <taxon>Chordata</taxon>
        <taxon>Craniata</taxon>
        <taxon>Vertebrata</taxon>
        <taxon>Euteleostomi</taxon>
        <taxon>Mammalia</taxon>
        <taxon>Eutheria</taxon>
        <taxon>Laurasiatheria</taxon>
        <taxon>Perissodactyla</taxon>
        <taxon>Equidae</taxon>
        <taxon>Equus</taxon>
    </lineage>
</organism>
<evidence type="ECO:0000313" key="4">
    <source>
        <dbReference type="Ensembl" id="ENSECAP00000034637.2"/>
    </source>
</evidence>
<dbReference type="Ensembl" id="ENSECAT00000040748.2">
    <property type="protein sequence ID" value="ENSECAP00000034637.2"/>
    <property type="gene ID" value="ENSECAG00000038252.2"/>
</dbReference>
<gene>
    <name evidence="4" type="primary">SPN</name>
</gene>
<dbReference type="GO" id="GO:0009897">
    <property type="term" value="C:external side of plasma membrane"/>
    <property type="evidence" value="ECO:0000318"/>
    <property type="project" value="GO_Central"/>
</dbReference>
<dbReference type="Bgee" id="ENSECAG00000038252">
    <property type="expression patterns" value="Expressed in leukocyte and 15 other cell types or tissues"/>
</dbReference>
<sequence>MPVAVKMILLLLLLGGLWTQEVNSLETTTTLQTSAPRQSSVSLASDNTEAPKLNSVTSNTTVTRDPDEGDGTRHESSPLSSTPYTVNEVSSPETSIAATSGLSVPEPTTSDEVSTEKSSTLLEISNAASNPAVSAMNSLGFHATTDGTTVTSFLETFSGTSRLPVMATIPLETSSVPSASPVTIATSSLEISSVINGAPVTMKTSSLVTSSVTSGPPVTTAASSLKISDVISGAPVTMNTSSLVTPSVTRGPHVTMATSSLETSKETSGLPVTTTTRSLETYKGTSDTSNIRVKRSTTTTPKTSTSTRSSTPPISSQGKNGTLLVAALVALLVVIVLMALLVLWHQRRKRRTGELMLSSSGKRNGVMDAWAGLARVNDEEAMTATAGVSEGDKGSVAPEGEGSSRRPTLTTFFGRKKSHQGSLALEELQAGSACSLKGEEEPLVGSEDGAVEAPTSDGQKQEL</sequence>
<feature type="region of interest" description="Disordered" evidence="1">
    <location>
        <begin position="29"/>
        <end position="119"/>
    </location>
</feature>
<proteinExistence type="predicted"/>
<reference evidence="4" key="2">
    <citation type="submission" date="2025-05" db="UniProtKB">
        <authorList>
            <consortium name="Ensembl"/>
        </authorList>
    </citation>
    <scope>IDENTIFICATION</scope>
    <source>
        <strain evidence="4">Thoroughbred</strain>
    </source>
</reference>
<reference evidence="4 5" key="1">
    <citation type="journal article" date="2009" name="Science">
        <title>Genome sequence, comparative analysis, and population genetics of the domestic horse.</title>
        <authorList>
            <consortium name="Broad Institute Genome Sequencing Platform"/>
            <consortium name="Broad Institute Whole Genome Assembly Team"/>
            <person name="Wade C.M."/>
            <person name="Giulotto E."/>
            <person name="Sigurdsson S."/>
            <person name="Zoli M."/>
            <person name="Gnerre S."/>
            <person name="Imsland F."/>
            <person name="Lear T.L."/>
            <person name="Adelson D.L."/>
            <person name="Bailey E."/>
            <person name="Bellone R.R."/>
            <person name="Bloecker H."/>
            <person name="Distl O."/>
            <person name="Edgar R.C."/>
            <person name="Garber M."/>
            <person name="Leeb T."/>
            <person name="Mauceli E."/>
            <person name="MacLeod J.N."/>
            <person name="Penedo M.C.T."/>
            <person name="Raison J.M."/>
            <person name="Sharpe T."/>
            <person name="Vogel J."/>
            <person name="Andersson L."/>
            <person name="Antczak D.F."/>
            <person name="Biagi T."/>
            <person name="Binns M.M."/>
            <person name="Chowdhary B.P."/>
            <person name="Coleman S.J."/>
            <person name="Della Valle G."/>
            <person name="Fryc S."/>
            <person name="Guerin G."/>
            <person name="Hasegawa T."/>
            <person name="Hill E.W."/>
            <person name="Jurka J."/>
            <person name="Kiialainen A."/>
            <person name="Lindgren G."/>
            <person name="Liu J."/>
            <person name="Magnani E."/>
            <person name="Mickelson J.R."/>
            <person name="Murray J."/>
            <person name="Nergadze S.G."/>
            <person name="Onofrio R."/>
            <person name="Pedroni S."/>
            <person name="Piras M.F."/>
            <person name="Raudsepp T."/>
            <person name="Rocchi M."/>
            <person name="Roeed K.H."/>
            <person name="Ryder O.A."/>
            <person name="Searle S."/>
            <person name="Skow L."/>
            <person name="Swinburne J.E."/>
            <person name="Syvaenen A.C."/>
            <person name="Tozaki T."/>
            <person name="Valberg S.J."/>
            <person name="Vaudin M."/>
            <person name="White J.R."/>
            <person name="Zody M.C."/>
            <person name="Lander E.S."/>
            <person name="Lindblad-Toh K."/>
        </authorList>
    </citation>
    <scope>NUCLEOTIDE SEQUENCE [LARGE SCALE GENOMIC DNA]</scope>
    <source>
        <strain evidence="4 5">Thoroughbred</strain>
    </source>
</reference>
<accession>A0A3Q2HL46</accession>
<dbReference type="GO" id="GO:0031072">
    <property type="term" value="F:heat shock protein binding"/>
    <property type="evidence" value="ECO:0000318"/>
    <property type="project" value="GO_Central"/>
</dbReference>
<evidence type="ECO:0000256" key="2">
    <source>
        <dbReference type="SAM" id="Phobius"/>
    </source>
</evidence>
<dbReference type="PaxDb" id="9796-ENSECAP00000034637"/>
<feature type="compositionally biased region" description="Basic and acidic residues" evidence="1">
    <location>
        <begin position="64"/>
        <end position="76"/>
    </location>
</feature>
<dbReference type="GO" id="GO:2000404">
    <property type="term" value="P:regulation of T cell migration"/>
    <property type="evidence" value="ECO:0007669"/>
    <property type="project" value="InterPro"/>
</dbReference>
<evidence type="ECO:0000313" key="5">
    <source>
        <dbReference type="Proteomes" id="UP000002281"/>
    </source>
</evidence>
<dbReference type="GeneID" id="100065743"/>
<feature type="region of interest" description="Disordered" evidence="1">
    <location>
        <begin position="434"/>
        <end position="463"/>
    </location>
</feature>
<feature type="region of interest" description="Disordered" evidence="1">
    <location>
        <begin position="281"/>
        <end position="318"/>
    </location>
</feature>
<feature type="signal peptide" evidence="3">
    <location>
        <begin position="1"/>
        <end position="19"/>
    </location>
</feature>
<keyword evidence="3" id="KW-0732">Signal</keyword>
<dbReference type="Ensembl" id="ENSECAT00000086532.1">
    <property type="protein sequence ID" value="ENSECAP00000077420.1"/>
    <property type="gene ID" value="ENSECAG00000038252.2"/>
</dbReference>
<feature type="compositionally biased region" description="Polar residues" evidence="1">
    <location>
        <begin position="77"/>
        <end position="119"/>
    </location>
</feature>
<feature type="region of interest" description="Disordered" evidence="1">
    <location>
        <begin position="383"/>
        <end position="409"/>
    </location>
</feature>
<dbReference type="InParanoid" id="A0A3Q2HL46"/>
<feature type="chain" id="PRO_5044598203" evidence="3">
    <location>
        <begin position="20"/>
        <end position="463"/>
    </location>
</feature>
<dbReference type="OrthoDB" id="9666309at2759"/>
<dbReference type="Ensembl" id="ENSECAT00000099903.1">
    <property type="protein sequence ID" value="ENSECAP00000074812.1"/>
    <property type="gene ID" value="ENSECAG00000038252.2"/>
</dbReference>
<evidence type="ECO:0000256" key="3">
    <source>
        <dbReference type="SAM" id="SignalP"/>
    </source>
</evidence>
<dbReference type="GO" id="GO:0004888">
    <property type="term" value="F:transmembrane signaling receptor activity"/>
    <property type="evidence" value="ECO:0007669"/>
    <property type="project" value="InterPro"/>
</dbReference>
<dbReference type="InterPro" id="IPR038829">
    <property type="entry name" value="Leukosialin"/>
</dbReference>
<dbReference type="PANTHER" id="PTHR35265">
    <property type="entry name" value="LEUKOSIALIN"/>
    <property type="match status" value="1"/>
</dbReference>
<dbReference type="GO" id="GO:0042742">
    <property type="term" value="P:defense response to bacterium"/>
    <property type="evidence" value="ECO:0000318"/>
    <property type="project" value="GO_Central"/>
</dbReference>
<dbReference type="Proteomes" id="UP000002281">
    <property type="component" value="Chromosome 13"/>
</dbReference>
<protein>
    <submittedName>
        <fullName evidence="4">Sialophorin</fullName>
    </submittedName>
</protein>